<dbReference type="GO" id="GO:0008237">
    <property type="term" value="F:metallopeptidase activity"/>
    <property type="evidence" value="ECO:0007669"/>
    <property type="project" value="UniProtKB-UniRule"/>
</dbReference>
<evidence type="ECO:0000313" key="19">
    <source>
        <dbReference type="EMBL" id="GCL40599.1"/>
    </source>
</evidence>
<evidence type="ECO:0000256" key="6">
    <source>
        <dbReference type="ARBA" id="ARBA00022723"/>
    </source>
</evidence>
<comment type="caution">
    <text evidence="19">The sequence shown here is derived from an EMBL/GenBank/DDBJ whole genome shotgun (WGS) entry which is preliminary data.</text>
</comment>
<evidence type="ECO:0000256" key="2">
    <source>
        <dbReference type="ARBA" id="ARBA00007931"/>
    </source>
</evidence>
<feature type="binding site" evidence="16">
    <location>
        <position position="158"/>
    </location>
    <ligand>
        <name>Zn(2+)</name>
        <dbReference type="ChEBI" id="CHEBI:29105"/>
        <note>catalytic</note>
    </ligand>
</feature>
<dbReference type="GO" id="GO:0006508">
    <property type="term" value="P:proteolysis"/>
    <property type="evidence" value="ECO:0007669"/>
    <property type="project" value="UniProtKB-KW"/>
</dbReference>
<dbReference type="InterPro" id="IPR000644">
    <property type="entry name" value="CBS_dom"/>
</dbReference>
<feature type="transmembrane region" description="Helical" evidence="14">
    <location>
        <begin position="103"/>
        <end position="127"/>
    </location>
</feature>
<name>A0A480A6W8_9CYAN</name>
<keyword evidence="10 14" id="KW-1133">Transmembrane helix</keyword>
<evidence type="ECO:0000256" key="5">
    <source>
        <dbReference type="ARBA" id="ARBA00022692"/>
    </source>
</evidence>
<feature type="binding site" evidence="16">
    <location>
        <position position="66"/>
    </location>
    <ligand>
        <name>Zn(2+)</name>
        <dbReference type="ChEBI" id="CHEBI:29105"/>
        <note>catalytic</note>
    </ligand>
</feature>
<keyword evidence="5 14" id="KW-0812">Transmembrane</keyword>
<dbReference type="PANTHER" id="PTHR39188">
    <property type="entry name" value="MEMBRANE-ASSOCIATED ZINC METALLOPROTEASE M50B"/>
    <property type="match status" value="1"/>
</dbReference>
<dbReference type="Proteomes" id="UP000299367">
    <property type="component" value="Unassembled WGS sequence"/>
</dbReference>
<dbReference type="SUPFAM" id="SSF54631">
    <property type="entry name" value="CBS-domain pair"/>
    <property type="match status" value="1"/>
</dbReference>
<evidence type="ECO:0000256" key="15">
    <source>
        <dbReference type="PIRSR" id="PIRSR006404-1"/>
    </source>
</evidence>
<dbReference type="RefSeq" id="WP_137906430.1">
    <property type="nucleotide sequence ID" value="NZ_BJCF01000002.1"/>
</dbReference>
<feature type="active site" evidence="15">
    <location>
        <position position="63"/>
    </location>
</feature>
<dbReference type="PROSITE" id="PS51371">
    <property type="entry name" value="CBS"/>
    <property type="match status" value="1"/>
</dbReference>
<evidence type="ECO:0000256" key="14">
    <source>
        <dbReference type="PIRNR" id="PIRNR006404"/>
    </source>
</evidence>
<keyword evidence="7" id="KW-0677">Repeat</keyword>
<dbReference type="GO" id="GO:0046872">
    <property type="term" value="F:metal ion binding"/>
    <property type="evidence" value="ECO:0007669"/>
    <property type="project" value="UniProtKB-UniRule"/>
</dbReference>
<feature type="transmembrane region" description="Helical" evidence="14">
    <location>
        <begin position="7"/>
        <end position="30"/>
    </location>
</feature>
<sequence length="398" mass="43352">MQTNWQIGSLFGIPLFLDPLWFLILGLTTLNFGLTYQQWGTVAGWGAGLIMALLLFVSVLLHELGHSLVAQSQGIKVNSITLFLFGGVAAIEEESETPGLAFQVAIAGPAVSVILFFLLGLIATVIPDSNLLNEMTGDLSRINLVVALFNLIPGLPLDGGQVLKAALWKITGNRFQAVHWAARSGQILGYSAIALGFIIDFLTGEFITGLWVVLIGWFAVRNANSYDRLTTLQETLLNLVAADAMTRNFRVVDANQTLRQFADLYLLETTVPEVYFAAADGRYRGLVGINDLRTTERSEWENQTLQTIVHPLTAIPTVVESTSLAEVVNKLEAEQLPRITVLSPADTVAGIIDRGDIVQALAQRLNLPITSSEIKRIKEEGNFPPGLQLGMIAKSVEK</sequence>
<keyword evidence="12 17" id="KW-0129">CBS domain</keyword>
<protein>
    <recommendedName>
        <fullName evidence="14">Zinc metalloprotease</fullName>
    </recommendedName>
</protein>
<feature type="domain" description="CBS" evidence="18">
    <location>
        <begin position="309"/>
        <end position="369"/>
    </location>
</feature>
<evidence type="ECO:0000313" key="20">
    <source>
        <dbReference type="Proteomes" id="UP000299367"/>
    </source>
</evidence>
<dbReference type="PANTHER" id="PTHR39188:SF3">
    <property type="entry name" value="STAGE IV SPORULATION PROTEIN FB"/>
    <property type="match status" value="1"/>
</dbReference>
<dbReference type="SMART" id="SM00116">
    <property type="entry name" value="CBS"/>
    <property type="match status" value="1"/>
</dbReference>
<evidence type="ECO:0000256" key="13">
    <source>
        <dbReference type="ARBA" id="ARBA00023136"/>
    </source>
</evidence>
<gene>
    <name evidence="19" type="ORF">NIES80_02870</name>
</gene>
<reference evidence="20" key="1">
    <citation type="submission" date="2019-02" db="EMBL/GenBank/DDBJ databases">
        <title>Draft genome sequence of Dolichospermum planctonicum NIES-80.</title>
        <authorList>
            <person name="Yamaguchi H."/>
            <person name="Suzuki S."/>
            <person name="Kawachi M."/>
        </authorList>
    </citation>
    <scope>NUCLEOTIDE SEQUENCE [LARGE SCALE GENOMIC DNA]</scope>
    <source>
        <strain evidence="20">NIES-80</strain>
    </source>
</reference>
<evidence type="ECO:0000256" key="11">
    <source>
        <dbReference type="ARBA" id="ARBA00023049"/>
    </source>
</evidence>
<evidence type="ECO:0000256" key="4">
    <source>
        <dbReference type="ARBA" id="ARBA00022670"/>
    </source>
</evidence>
<keyword evidence="6 14" id="KW-0479">Metal-binding</keyword>
<keyword evidence="9 14" id="KW-0862">Zinc</keyword>
<feature type="transmembrane region" description="Helical" evidence="14">
    <location>
        <begin position="187"/>
        <end position="220"/>
    </location>
</feature>
<feature type="transmembrane region" description="Helical" evidence="14">
    <location>
        <begin position="42"/>
        <end position="62"/>
    </location>
</feature>
<keyword evidence="4 14" id="KW-0645">Protease</keyword>
<keyword evidence="13 14" id="KW-0472">Membrane</keyword>
<keyword evidence="8 14" id="KW-0378">Hydrolase</keyword>
<dbReference type="OrthoDB" id="166377at2"/>
<dbReference type="GO" id="GO:0005886">
    <property type="term" value="C:plasma membrane"/>
    <property type="evidence" value="ECO:0007669"/>
    <property type="project" value="UniProtKB-SubCell"/>
</dbReference>
<feature type="transmembrane region" description="Helical" evidence="14">
    <location>
        <begin position="139"/>
        <end position="157"/>
    </location>
</feature>
<dbReference type="Pfam" id="PF00571">
    <property type="entry name" value="CBS"/>
    <property type="match status" value="1"/>
</dbReference>
<proteinExistence type="inferred from homology"/>
<accession>A0A480A6W8</accession>
<evidence type="ECO:0000256" key="8">
    <source>
        <dbReference type="ARBA" id="ARBA00022801"/>
    </source>
</evidence>
<dbReference type="Gene3D" id="3.10.580.10">
    <property type="entry name" value="CBS-domain"/>
    <property type="match status" value="1"/>
</dbReference>
<comment type="subcellular location">
    <subcellularLocation>
        <location evidence="1 14">Cell membrane</location>
        <topology evidence="1 14">Multi-pass membrane protein</topology>
    </subcellularLocation>
</comment>
<keyword evidence="11 14" id="KW-0482">Metalloprotease</keyword>
<evidence type="ECO:0000256" key="12">
    <source>
        <dbReference type="ARBA" id="ARBA00023122"/>
    </source>
</evidence>
<evidence type="ECO:0000256" key="7">
    <source>
        <dbReference type="ARBA" id="ARBA00022737"/>
    </source>
</evidence>
<evidence type="ECO:0000256" key="3">
    <source>
        <dbReference type="ARBA" id="ARBA00022475"/>
    </source>
</evidence>
<evidence type="ECO:0000256" key="1">
    <source>
        <dbReference type="ARBA" id="ARBA00004651"/>
    </source>
</evidence>
<dbReference type="Pfam" id="PF02163">
    <property type="entry name" value="Peptidase_M50"/>
    <property type="match status" value="2"/>
</dbReference>
<evidence type="ECO:0000259" key="18">
    <source>
        <dbReference type="PROSITE" id="PS51371"/>
    </source>
</evidence>
<evidence type="ECO:0000256" key="17">
    <source>
        <dbReference type="PROSITE-ProRule" id="PRU00703"/>
    </source>
</evidence>
<keyword evidence="3 14" id="KW-1003">Cell membrane</keyword>
<evidence type="ECO:0000256" key="16">
    <source>
        <dbReference type="PIRSR" id="PIRSR006404-2"/>
    </source>
</evidence>
<feature type="binding site" evidence="16">
    <location>
        <position position="62"/>
    </location>
    <ligand>
        <name>Zn(2+)</name>
        <dbReference type="ChEBI" id="CHEBI:29105"/>
        <note>catalytic</note>
    </ligand>
</feature>
<comment type="cofactor">
    <cofactor evidence="14 16">
        <name>Zn(2+)</name>
        <dbReference type="ChEBI" id="CHEBI:29105"/>
    </cofactor>
    <text evidence="14 16">Binds 1 zinc ion per subunit.</text>
</comment>
<evidence type="ECO:0000256" key="10">
    <source>
        <dbReference type="ARBA" id="ARBA00022989"/>
    </source>
</evidence>
<dbReference type="EMBL" id="BJCF01000002">
    <property type="protein sequence ID" value="GCL40599.1"/>
    <property type="molecule type" value="Genomic_DNA"/>
</dbReference>
<dbReference type="CDD" id="cd06164">
    <property type="entry name" value="S2P-M50_SpoIVFB_CBS"/>
    <property type="match status" value="1"/>
</dbReference>
<dbReference type="InterPro" id="IPR008915">
    <property type="entry name" value="Peptidase_M50"/>
</dbReference>
<dbReference type="AlphaFoldDB" id="A0A480A6W8"/>
<dbReference type="CDD" id="cd04639">
    <property type="entry name" value="CBS_pair_peptidase_M50"/>
    <property type="match status" value="1"/>
</dbReference>
<dbReference type="InterPro" id="IPR046342">
    <property type="entry name" value="CBS_dom_sf"/>
</dbReference>
<dbReference type="InterPro" id="IPR016483">
    <property type="entry name" value="UCP006404_Pept_M50_CBS"/>
</dbReference>
<dbReference type="PIRSF" id="PIRSF006404">
    <property type="entry name" value="UCP006404_Pept_M50_CBS"/>
    <property type="match status" value="1"/>
</dbReference>
<organism evidence="19 20">
    <name type="scientific">Dolichospermum planctonicum</name>
    <dbReference type="NCBI Taxonomy" id="136072"/>
    <lineage>
        <taxon>Bacteria</taxon>
        <taxon>Bacillati</taxon>
        <taxon>Cyanobacteriota</taxon>
        <taxon>Cyanophyceae</taxon>
        <taxon>Nostocales</taxon>
        <taxon>Aphanizomenonaceae</taxon>
        <taxon>Dolichospermum</taxon>
    </lineage>
</organism>
<evidence type="ECO:0000256" key="9">
    <source>
        <dbReference type="ARBA" id="ARBA00022833"/>
    </source>
</evidence>
<feature type="transmembrane region" description="Helical" evidence="14">
    <location>
        <begin position="74"/>
        <end position="91"/>
    </location>
</feature>
<comment type="similarity">
    <text evidence="2 14">Belongs to the peptidase M50B family.</text>
</comment>